<keyword evidence="1" id="KW-1133">Transmembrane helix</keyword>
<dbReference type="Pfam" id="PF10805">
    <property type="entry name" value="DUF2730"/>
    <property type="match status" value="1"/>
</dbReference>
<evidence type="ECO:0000313" key="2">
    <source>
        <dbReference type="EMBL" id="ABB40163.1"/>
    </source>
</evidence>
<organism evidence="2 3">
    <name type="scientific">Oleidesulfovibrio alaskensis (strain ATCC BAA-1058 / DSM 17464 / G20)</name>
    <name type="common">Desulfovibrio alaskensis</name>
    <dbReference type="NCBI Taxonomy" id="207559"/>
    <lineage>
        <taxon>Bacteria</taxon>
        <taxon>Pseudomonadati</taxon>
        <taxon>Thermodesulfobacteriota</taxon>
        <taxon>Desulfovibrionia</taxon>
        <taxon>Desulfovibrionales</taxon>
        <taxon>Desulfovibrionaceae</taxon>
        <taxon>Oleidesulfovibrio</taxon>
    </lineage>
</organism>
<evidence type="ECO:0000313" key="3">
    <source>
        <dbReference type="Proteomes" id="UP000002710"/>
    </source>
</evidence>
<dbReference type="InterPro" id="IPR020269">
    <property type="entry name" value="Phage_Mu_Releasin"/>
</dbReference>
<reference evidence="2 3" key="1">
    <citation type="journal article" date="2011" name="J. Bacteriol.">
        <title>Complete genome sequence and updated annotation of Desulfovibrio alaskensis G20.</title>
        <authorList>
            <person name="Hauser L.J."/>
            <person name="Land M.L."/>
            <person name="Brown S.D."/>
            <person name="Larimer F."/>
            <person name="Keller K.L."/>
            <person name="Rapp-Giles B.J."/>
            <person name="Price M.N."/>
            <person name="Lin M."/>
            <person name="Bruce D.C."/>
            <person name="Detter J.C."/>
            <person name="Tapia R."/>
            <person name="Han C.S."/>
            <person name="Goodwin L.A."/>
            <person name="Cheng J.F."/>
            <person name="Pitluck S."/>
            <person name="Copeland A."/>
            <person name="Lucas S."/>
            <person name="Nolan M."/>
            <person name="Lapidus A.L."/>
            <person name="Palumbo A.V."/>
            <person name="Wall J.D."/>
        </authorList>
    </citation>
    <scope>NUCLEOTIDE SEQUENCE [LARGE SCALE GENOMIC DNA]</scope>
    <source>
        <strain evidence="3">ATCC BAA 1058 / DSM 17464 / G20</strain>
    </source>
</reference>
<sequence>MEINWDLLNFLLRLAQILFVPLAMWLIKEIWSLRKDVIELRSRVKANEEKLDCAPDSKALHNLALAIEGLRGDVRATNEKLGGVERVVDKLDRVLERQESYLLNGGSK</sequence>
<feature type="transmembrane region" description="Helical" evidence="1">
    <location>
        <begin position="6"/>
        <end position="27"/>
    </location>
</feature>
<protein>
    <submittedName>
        <fullName evidence="2">Uncharacterized protein</fullName>
    </submittedName>
</protein>
<dbReference type="Proteomes" id="UP000002710">
    <property type="component" value="Chromosome"/>
</dbReference>
<proteinExistence type="predicted"/>
<evidence type="ECO:0000256" key="1">
    <source>
        <dbReference type="SAM" id="Phobius"/>
    </source>
</evidence>
<gene>
    <name evidence="2" type="ordered locus">Dde_3369</name>
</gene>
<dbReference type="AlphaFoldDB" id="Q30VY3"/>
<dbReference type="STRING" id="207559.Dde_3369"/>
<dbReference type="HOGENOM" id="CLU_2192734_0_0_7"/>
<dbReference type="eggNOG" id="ENOG5031DHS">
    <property type="taxonomic scope" value="Bacteria"/>
</dbReference>
<keyword evidence="3" id="KW-1185">Reference proteome</keyword>
<dbReference type="EMBL" id="CP000112">
    <property type="protein sequence ID" value="ABB40163.1"/>
    <property type="molecule type" value="Genomic_DNA"/>
</dbReference>
<accession>Q30VY3</accession>
<dbReference type="RefSeq" id="WP_011369086.1">
    <property type="nucleotide sequence ID" value="NC_007519.1"/>
</dbReference>
<keyword evidence="1" id="KW-0812">Transmembrane</keyword>
<keyword evidence="1" id="KW-0472">Membrane</keyword>
<name>Q30VY3_OLEA2</name>
<dbReference type="KEGG" id="dde:Dde_3369"/>